<dbReference type="InterPro" id="IPR057736">
    <property type="entry name" value="SAF_PseI/NeuA/NeuB"/>
</dbReference>
<dbReference type="SMART" id="SM00858">
    <property type="entry name" value="SAF"/>
    <property type="match status" value="1"/>
</dbReference>
<dbReference type="Proteomes" id="UP000071859">
    <property type="component" value="Unassembled WGS sequence"/>
</dbReference>
<name>A0A158BZ33_9BURK</name>
<dbReference type="Pfam" id="PF03102">
    <property type="entry name" value="NeuB"/>
    <property type="match status" value="1"/>
</dbReference>
<accession>A0A158BZ33</accession>
<reference evidence="2" key="1">
    <citation type="submission" date="2016-01" db="EMBL/GenBank/DDBJ databases">
        <authorList>
            <person name="Peeters C."/>
        </authorList>
    </citation>
    <scope>NUCLEOTIDE SEQUENCE</scope>
    <source>
        <strain evidence="2">LMG 29321</strain>
    </source>
</reference>
<dbReference type="InterPro" id="IPR013974">
    <property type="entry name" value="SAF"/>
</dbReference>
<dbReference type="RefSeq" id="WP_062605886.1">
    <property type="nucleotide sequence ID" value="NZ_FCOX02000015.1"/>
</dbReference>
<organism evidence="2 3">
    <name type="scientific">Caballeronia calidae</name>
    <dbReference type="NCBI Taxonomy" id="1777139"/>
    <lineage>
        <taxon>Bacteria</taxon>
        <taxon>Pseudomonadati</taxon>
        <taxon>Pseudomonadota</taxon>
        <taxon>Betaproteobacteria</taxon>
        <taxon>Burkholderiales</taxon>
        <taxon>Burkholderiaceae</taxon>
        <taxon>Caballeronia</taxon>
    </lineage>
</organism>
<comment type="caution">
    <text evidence="2">The sequence shown here is derived from an EMBL/GenBank/DDBJ whole genome shotgun (WGS) entry which is preliminary data.</text>
</comment>
<feature type="domain" description="AFP-like" evidence="1">
    <location>
        <begin position="291"/>
        <end position="349"/>
    </location>
</feature>
<keyword evidence="3" id="KW-1185">Reference proteome</keyword>
<proteinExistence type="predicted"/>
<dbReference type="EC" id="2.5.1.101" evidence="2"/>
<dbReference type="PROSITE" id="PS50844">
    <property type="entry name" value="AFP_LIKE"/>
    <property type="match status" value="1"/>
</dbReference>
<dbReference type="SUPFAM" id="SSF51269">
    <property type="entry name" value="AFP III-like domain"/>
    <property type="match status" value="1"/>
</dbReference>
<dbReference type="PANTHER" id="PTHR42966">
    <property type="entry name" value="N-ACETYLNEURAMINATE SYNTHASE"/>
    <property type="match status" value="1"/>
</dbReference>
<dbReference type="CDD" id="cd11615">
    <property type="entry name" value="SAF_NeuB_like"/>
    <property type="match status" value="1"/>
</dbReference>
<dbReference type="GO" id="GO:0047444">
    <property type="term" value="F:N-acylneuraminate-9-phosphate synthase activity"/>
    <property type="evidence" value="ECO:0007669"/>
    <property type="project" value="TreeGrafter"/>
</dbReference>
<keyword evidence="2" id="KW-0808">Transferase</keyword>
<dbReference type="Gene3D" id="3.20.20.70">
    <property type="entry name" value="Aldolase class I"/>
    <property type="match status" value="1"/>
</dbReference>
<dbReference type="AlphaFoldDB" id="A0A158BZ33"/>
<dbReference type="OrthoDB" id="9781701at2"/>
<evidence type="ECO:0000259" key="1">
    <source>
        <dbReference type="PROSITE" id="PS50844"/>
    </source>
</evidence>
<dbReference type="PANTHER" id="PTHR42966:SF1">
    <property type="entry name" value="SIALIC ACID SYNTHASE"/>
    <property type="match status" value="1"/>
</dbReference>
<dbReference type="InterPro" id="IPR013785">
    <property type="entry name" value="Aldolase_TIM"/>
</dbReference>
<dbReference type="SUPFAM" id="SSF51569">
    <property type="entry name" value="Aldolase"/>
    <property type="match status" value="1"/>
</dbReference>
<evidence type="ECO:0000313" key="2">
    <source>
        <dbReference type="EMBL" id="SAK75365.1"/>
    </source>
</evidence>
<dbReference type="InterPro" id="IPR013132">
    <property type="entry name" value="PseI/NeuA/B-like_N"/>
</dbReference>
<dbReference type="Pfam" id="PF08666">
    <property type="entry name" value="SAF"/>
    <property type="match status" value="1"/>
</dbReference>
<dbReference type="Gene3D" id="3.90.1210.10">
    <property type="entry name" value="Antifreeze-like/N-acetylneuraminic acid synthase C-terminal domain"/>
    <property type="match status" value="1"/>
</dbReference>
<dbReference type="EMBL" id="FCOX02000015">
    <property type="protein sequence ID" value="SAK75365.1"/>
    <property type="molecule type" value="Genomic_DNA"/>
</dbReference>
<sequence length="351" mass="38752">MQIDNFKIGQYLDPYIIAEIGVNHANSMALAERMIDEAAEAGAHAAKFQTYKAERLASRYSPAYWDTSKEPTSSQFALFKKFDSFGPQQYKQLADYCERRGIHFLSTPFHDEAVDELCPLVPAFKIASADITNVPLLRKVAETGKPIIMSTGASTIAEVEFAVTTLRQAGAVDIALLHCVLNYPTPPNDAQLWNIAALKRAFPDTEVGYSDHVPPLTSMPALELAALQGAVILEKHFTYDKSLEGNDHYHAMDKSDLASFTDRLSLFRTLQGTVGAGLDSQRAARQHARRSIVADKDLKAGHVIRATDITVKRPAHGISPIFWDDVIGAKLNQDVSEDRPLAWRNLERSAG</sequence>
<evidence type="ECO:0000313" key="3">
    <source>
        <dbReference type="Proteomes" id="UP000071859"/>
    </source>
</evidence>
<dbReference type="InterPro" id="IPR036732">
    <property type="entry name" value="AFP_Neu5c_C_sf"/>
</dbReference>
<dbReference type="InterPro" id="IPR006190">
    <property type="entry name" value="SAF_AFP_Neu5Ac"/>
</dbReference>
<dbReference type="GO" id="GO:0016051">
    <property type="term" value="P:carbohydrate biosynthetic process"/>
    <property type="evidence" value="ECO:0007669"/>
    <property type="project" value="InterPro"/>
</dbReference>
<dbReference type="InterPro" id="IPR051690">
    <property type="entry name" value="PseI-like"/>
</dbReference>
<gene>
    <name evidence="2" type="primary">legI_1</name>
    <name evidence="2" type="ORF">AWB78_03280</name>
</gene>
<protein>
    <submittedName>
        <fullName evidence="2">N,N'-diacetyllegionaminic acid synthase</fullName>
        <ecNumber evidence="2">2.5.1.101</ecNumber>
    </submittedName>
</protein>